<comment type="cofactor">
    <cofactor evidence="5">
        <name>Fe(2+)</name>
        <dbReference type="ChEBI" id="CHEBI:29033"/>
    </cofactor>
    <text evidence="5">Binds 1 Fe(2+) ion per subunit.</text>
</comment>
<feature type="binding site" evidence="5">
    <location>
        <position position="297"/>
    </location>
    <ligand>
        <name>Fe cation</name>
        <dbReference type="ChEBI" id="CHEBI:24875"/>
        <note>catalytic</note>
    </ligand>
</feature>
<keyword evidence="9" id="KW-1185">Reference proteome</keyword>
<gene>
    <name evidence="8" type="ORF">PPERSA_02199</name>
</gene>
<dbReference type="InterPro" id="IPR027450">
    <property type="entry name" value="AlkB-like"/>
</dbReference>
<keyword evidence="1 5" id="KW-0479">Metal-binding</keyword>
<dbReference type="InterPro" id="IPR037151">
    <property type="entry name" value="AlkB-like_sf"/>
</dbReference>
<evidence type="ECO:0000313" key="8">
    <source>
        <dbReference type="EMBL" id="KRX08067.1"/>
    </source>
</evidence>
<keyword evidence="2" id="KW-0223">Dioxygenase</keyword>
<evidence type="ECO:0000256" key="6">
    <source>
        <dbReference type="SAM" id="MobiDB-lite"/>
    </source>
</evidence>
<dbReference type="PANTHER" id="PTHR16557:SF11">
    <property type="entry name" value="ALPHA-KETOGLUTARATE-DEPENDENT DIOXYGENASE ALKB"/>
    <property type="match status" value="1"/>
</dbReference>
<feature type="binding site" evidence="5">
    <location>
        <position position="243"/>
    </location>
    <ligand>
        <name>Fe cation</name>
        <dbReference type="ChEBI" id="CHEBI:24875"/>
        <note>catalytic</note>
    </ligand>
</feature>
<accession>A0A0V0R0P7</accession>
<dbReference type="InterPro" id="IPR004574">
    <property type="entry name" value="Alkb"/>
</dbReference>
<protein>
    <recommendedName>
        <fullName evidence="7">Fe2OG dioxygenase domain-containing protein</fullName>
    </recommendedName>
</protein>
<dbReference type="GO" id="GO:0035515">
    <property type="term" value="F:oxidative RNA demethylase activity"/>
    <property type="evidence" value="ECO:0007669"/>
    <property type="project" value="TreeGrafter"/>
</dbReference>
<sequence length="372" mass="44444">MQSKSEKPLSKRQQRLLEKQQNQPKIPFEEYKKQVQAMPNMNPFKYMEKIYKLHHNVDTDFSECIDFSNKNLDLEKNKIKKLKIKEHTVYELQSPQGVYIIKDCISIKDQLDIAKNCMNKYIHEPYRQKKQSEENKEQDKSDTVSMMSQNTAKDYNKDHFVINDYQKFNFDTKIRWANVGSQYDWDNRQYPLVQTPMPQQIYDLQNLCTDIFKEKVEDIEKYEAQSVIINFYHKKSYMTGHLDDGEPEQRKPIFSFSFGESCVFLMGDKEKDVQPLPIILEAGDLMVMSGYSRNCYHGVPRIIEGSFKKEKYLNYLKENHPDIFEGREKNKDEKDFENDYLHVINFLSQSRINFNFRQVLKKDGEKNEEQKE</sequence>
<comment type="caution">
    <text evidence="8">The sequence shown here is derived from an EMBL/GenBank/DDBJ whole genome shotgun (WGS) entry which is preliminary data.</text>
</comment>
<dbReference type="GO" id="GO:0035516">
    <property type="term" value="F:broad specificity oxidative DNA demethylase activity"/>
    <property type="evidence" value="ECO:0007669"/>
    <property type="project" value="TreeGrafter"/>
</dbReference>
<dbReference type="Pfam" id="PF13532">
    <property type="entry name" value="2OG-FeII_Oxy_2"/>
    <property type="match status" value="1"/>
</dbReference>
<evidence type="ECO:0000256" key="4">
    <source>
        <dbReference type="ARBA" id="ARBA00023004"/>
    </source>
</evidence>
<dbReference type="GO" id="GO:0035513">
    <property type="term" value="P:oxidative RNA demethylation"/>
    <property type="evidence" value="ECO:0007669"/>
    <property type="project" value="TreeGrafter"/>
</dbReference>
<dbReference type="InterPro" id="IPR005123">
    <property type="entry name" value="Oxoglu/Fe-dep_dioxygenase_dom"/>
</dbReference>
<dbReference type="OrthoDB" id="6614653at2759"/>
<evidence type="ECO:0000259" key="7">
    <source>
        <dbReference type="PROSITE" id="PS51471"/>
    </source>
</evidence>
<dbReference type="Proteomes" id="UP000054937">
    <property type="component" value="Unassembled WGS sequence"/>
</dbReference>
<dbReference type="Gene3D" id="2.60.120.590">
    <property type="entry name" value="Alpha-ketoglutarate-dependent dioxygenase AlkB-like"/>
    <property type="match status" value="1"/>
</dbReference>
<evidence type="ECO:0000256" key="2">
    <source>
        <dbReference type="ARBA" id="ARBA00022964"/>
    </source>
</evidence>
<dbReference type="EMBL" id="LDAU01000075">
    <property type="protein sequence ID" value="KRX08067.1"/>
    <property type="molecule type" value="Genomic_DNA"/>
</dbReference>
<feature type="domain" description="Fe2OG dioxygenase" evidence="7">
    <location>
        <begin position="223"/>
        <end position="360"/>
    </location>
</feature>
<organism evidence="8 9">
    <name type="scientific">Pseudocohnilembus persalinus</name>
    <name type="common">Ciliate</name>
    <dbReference type="NCBI Taxonomy" id="266149"/>
    <lineage>
        <taxon>Eukaryota</taxon>
        <taxon>Sar</taxon>
        <taxon>Alveolata</taxon>
        <taxon>Ciliophora</taxon>
        <taxon>Intramacronucleata</taxon>
        <taxon>Oligohymenophorea</taxon>
        <taxon>Scuticociliatia</taxon>
        <taxon>Philasterida</taxon>
        <taxon>Pseudocohnilembidae</taxon>
        <taxon>Pseudocohnilembus</taxon>
    </lineage>
</organism>
<name>A0A0V0R0P7_PSEPJ</name>
<reference evidence="8 9" key="1">
    <citation type="journal article" date="2015" name="Sci. Rep.">
        <title>Genome of the facultative scuticociliatosis pathogen Pseudocohnilembus persalinus provides insight into its virulence through horizontal gene transfer.</title>
        <authorList>
            <person name="Xiong J."/>
            <person name="Wang G."/>
            <person name="Cheng J."/>
            <person name="Tian M."/>
            <person name="Pan X."/>
            <person name="Warren A."/>
            <person name="Jiang C."/>
            <person name="Yuan D."/>
            <person name="Miao W."/>
        </authorList>
    </citation>
    <scope>NUCLEOTIDE SEQUENCE [LARGE SCALE GENOMIC DNA]</scope>
    <source>
        <strain evidence="8">36N120E</strain>
    </source>
</reference>
<evidence type="ECO:0000256" key="3">
    <source>
        <dbReference type="ARBA" id="ARBA00023002"/>
    </source>
</evidence>
<evidence type="ECO:0000256" key="5">
    <source>
        <dbReference type="PIRSR" id="PIRSR604574-2"/>
    </source>
</evidence>
<dbReference type="GO" id="GO:0008198">
    <property type="term" value="F:ferrous iron binding"/>
    <property type="evidence" value="ECO:0007669"/>
    <property type="project" value="TreeGrafter"/>
</dbReference>
<dbReference type="PROSITE" id="PS51471">
    <property type="entry name" value="FE2OG_OXY"/>
    <property type="match status" value="1"/>
</dbReference>
<evidence type="ECO:0000256" key="1">
    <source>
        <dbReference type="ARBA" id="ARBA00022723"/>
    </source>
</evidence>
<dbReference type="PANTHER" id="PTHR16557">
    <property type="entry name" value="ALKYLATED DNA REPAIR PROTEIN ALKB-RELATED"/>
    <property type="match status" value="1"/>
</dbReference>
<dbReference type="AlphaFoldDB" id="A0A0V0R0P7"/>
<keyword evidence="4 5" id="KW-0408">Iron</keyword>
<dbReference type="OMA" id="FENDYLH"/>
<feature type="region of interest" description="Disordered" evidence="6">
    <location>
        <begin position="1"/>
        <end position="25"/>
    </location>
</feature>
<feature type="binding site" evidence="5">
    <location>
        <position position="241"/>
    </location>
    <ligand>
        <name>Fe cation</name>
        <dbReference type="ChEBI" id="CHEBI:24875"/>
        <note>catalytic</note>
    </ligand>
</feature>
<proteinExistence type="predicted"/>
<dbReference type="SUPFAM" id="SSF51197">
    <property type="entry name" value="Clavaminate synthase-like"/>
    <property type="match status" value="1"/>
</dbReference>
<evidence type="ECO:0000313" key="9">
    <source>
        <dbReference type="Proteomes" id="UP000054937"/>
    </source>
</evidence>
<keyword evidence="3" id="KW-0560">Oxidoreductase</keyword>
<dbReference type="InParanoid" id="A0A0V0R0P7"/>
<dbReference type="GO" id="GO:0005737">
    <property type="term" value="C:cytoplasm"/>
    <property type="evidence" value="ECO:0007669"/>
    <property type="project" value="TreeGrafter"/>
</dbReference>